<dbReference type="InterPro" id="IPR011990">
    <property type="entry name" value="TPR-like_helical_dom_sf"/>
</dbReference>
<dbReference type="PROSITE" id="PS50005">
    <property type="entry name" value="TPR"/>
    <property type="match status" value="1"/>
</dbReference>
<dbReference type="EMBL" id="VMNH01000011">
    <property type="protein sequence ID" value="TVO74243.1"/>
    <property type="molecule type" value="Genomic_DNA"/>
</dbReference>
<gene>
    <name evidence="2" type="ORF">FHP88_10765</name>
</gene>
<dbReference type="InterPro" id="IPR019734">
    <property type="entry name" value="TPR_rpt"/>
</dbReference>
<dbReference type="Proteomes" id="UP000316649">
    <property type="component" value="Unassembled WGS sequence"/>
</dbReference>
<reference evidence="2 3" key="1">
    <citation type="submission" date="2019-07" db="EMBL/GenBank/DDBJ databases">
        <title>The pathways for chlorine oxyanion respiration interact through the shared metabolite chlorate.</title>
        <authorList>
            <person name="Barnum T.P."/>
            <person name="Cheng Y."/>
            <person name="Hill K.A."/>
            <person name="Lucas L.N."/>
            <person name="Carlson H.K."/>
            <person name="Coates J.D."/>
        </authorList>
    </citation>
    <scope>NUCLEOTIDE SEQUENCE [LARGE SCALE GENOMIC DNA]</scope>
    <source>
        <strain evidence="2 3">BK-1</strain>
    </source>
</reference>
<keyword evidence="1" id="KW-0802">TPR repeat</keyword>
<protein>
    <submittedName>
        <fullName evidence="2">Tetratricopeptide repeat protein</fullName>
    </submittedName>
</protein>
<organism evidence="2 3">
    <name type="scientific">Sedimenticola selenatireducens</name>
    <dbReference type="NCBI Taxonomy" id="191960"/>
    <lineage>
        <taxon>Bacteria</taxon>
        <taxon>Pseudomonadati</taxon>
        <taxon>Pseudomonadota</taxon>
        <taxon>Gammaproteobacteria</taxon>
        <taxon>Chromatiales</taxon>
        <taxon>Sedimenticolaceae</taxon>
        <taxon>Sedimenticola</taxon>
    </lineage>
</organism>
<feature type="repeat" description="TPR" evidence="1">
    <location>
        <begin position="49"/>
        <end position="82"/>
    </location>
</feature>
<sequence>MTQRPSYPQSPELEQGAVIAPAQERGGIQISAYEPASRVSLVPMHSKAVEALLKSANQQAQNNDLDGAVGTIERALRIEPRNAHLWHRLANLRLDQGKVMLASDLAVKSLALAGADVELKQKNWLLIARAKRSAGDITGAKVAERKARMLH</sequence>
<dbReference type="Gene3D" id="1.25.40.10">
    <property type="entry name" value="Tetratricopeptide repeat domain"/>
    <property type="match status" value="1"/>
</dbReference>
<evidence type="ECO:0000256" key="1">
    <source>
        <dbReference type="PROSITE-ProRule" id="PRU00339"/>
    </source>
</evidence>
<dbReference type="AlphaFoldDB" id="A0A557SA09"/>
<proteinExistence type="predicted"/>
<dbReference type="OrthoDB" id="5570544at2"/>
<accession>A0A557SA09</accession>
<comment type="caution">
    <text evidence="2">The sequence shown here is derived from an EMBL/GenBank/DDBJ whole genome shotgun (WGS) entry which is preliminary data.</text>
</comment>
<evidence type="ECO:0000313" key="2">
    <source>
        <dbReference type="EMBL" id="TVO74243.1"/>
    </source>
</evidence>
<keyword evidence="3" id="KW-1185">Reference proteome</keyword>
<evidence type="ECO:0000313" key="3">
    <source>
        <dbReference type="Proteomes" id="UP000316649"/>
    </source>
</evidence>
<name>A0A557SA09_9GAMM</name>
<dbReference type="SUPFAM" id="SSF48452">
    <property type="entry name" value="TPR-like"/>
    <property type="match status" value="1"/>
</dbReference>
<dbReference type="RefSeq" id="WP_144359082.1">
    <property type="nucleotide sequence ID" value="NZ_VMNH01000011.1"/>
</dbReference>